<dbReference type="InterPro" id="IPR010982">
    <property type="entry name" value="Lambda_DNA-bd_dom_sf"/>
</dbReference>
<evidence type="ECO:0000313" key="6">
    <source>
        <dbReference type="EMBL" id="HGI29721.1"/>
    </source>
</evidence>
<dbReference type="SUPFAM" id="SSF53822">
    <property type="entry name" value="Periplasmic binding protein-like I"/>
    <property type="match status" value="1"/>
</dbReference>
<evidence type="ECO:0000256" key="2">
    <source>
        <dbReference type="ARBA" id="ARBA00023015"/>
    </source>
</evidence>
<organism evidence="6">
    <name type="scientific">Candidatus Caldatribacterium californiense</name>
    <dbReference type="NCBI Taxonomy" id="1454726"/>
    <lineage>
        <taxon>Bacteria</taxon>
        <taxon>Pseudomonadati</taxon>
        <taxon>Atribacterota</taxon>
        <taxon>Atribacteria</taxon>
        <taxon>Atribacterales</taxon>
        <taxon>Candidatus Caldatribacteriaceae</taxon>
        <taxon>Candidatus Caldatribacterium</taxon>
    </lineage>
</organism>
<keyword evidence="2" id="KW-0805">Transcription regulation</keyword>
<keyword evidence="3" id="KW-0238">DNA-binding</keyword>
<dbReference type="Gene3D" id="1.10.260.40">
    <property type="entry name" value="lambda repressor-like DNA-binding domains"/>
    <property type="match status" value="1"/>
</dbReference>
<reference evidence="6" key="1">
    <citation type="journal article" date="2020" name="mSystems">
        <title>Genome- and Community-Level Interaction Insights into Carbon Utilization and Element Cycling Functions of Hydrothermarchaeota in Hydrothermal Sediment.</title>
        <authorList>
            <person name="Zhou Z."/>
            <person name="Liu Y."/>
            <person name="Xu W."/>
            <person name="Pan J."/>
            <person name="Luo Z.H."/>
            <person name="Li M."/>
        </authorList>
    </citation>
    <scope>NUCLEOTIDE SEQUENCE [LARGE SCALE GENOMIC DNA]</scope>
    <source>
        <strain evidence="6">SpSt-747</strain>
    </source>
</reference>
<dbReference type="GO" id="GO:0000976">
    <property type="term" value="F:transcription cis-regulatory region binding"/>
    <property type="evidence" value="ECO:0007669"/>
    <property type="project" value="TreeGrafter"/>
</dbReference>
<dbReference type="CDD" id="cd06267">
    <property type="entry name" value="PBP1_LacI_sugar_binding-like"/>
    <property type="match status" value="1"/>
</dbReference>
<evidence type="ECO:0000259" key="5">
    <source>
        <dbReference type="PROSITE" id="PS50932"/>
    </source>
</evidence>
<dbReference type="GO" id="GO:0003700">
    <property type="term" value="F:DNA-binding transcription factor activity"/>
    <property type="evidence" value="ECO:0007669"/>
    <property type="project" value="TreeGrafter"/>
</dbReference>
<keyword evidence="1" id="KW-0678">Repressor</keyword>
<proteinExistence type="predicted"/>
<dbReference type="EMBL" id="DTFV01000001">
    <property type="protein sequence ID" value="HGI29721.1"/>
    <property type="molecule type" value="Genomic_DNA"/>
</dbReference>
<dbReference type="SMART" id="SM00354">
    <property type="entry name" value="HTH_LACI"/>
    <property type="match status" value="1"/>
</dbReference>
<dbReference type="InterPro" id="IPR000843">
    <property type="entry name" value="HTH_LacI"/>
</dbReference>
<dbReference type="Gene3D" id="3.40.50.2300">
    <property type="match status" value="2"/>
</dbReference>
<dbReference type="PANTHER" id="PTHR30146">
    <property type="entry name" value="LACI-RELATED TRANSCRIPTIONAL REPRESSOR"/>
    <property type="match status" value="1"/>
</dbReference>
<dbReference type="AlphaFoldDB" id="A0A7V3YER5"/>
<accession>A0A7V3YER5</accession>
<dbReference type="Pfam" id="PF00532">
    <property type="entry name" value="Peripla_BP_1"/>
    <property type="match status" value="1"/>
</dbReference>
<gene>
    <name evidence="6" type="ORF">ENV30_00135</name>
</gene>
<sequence>MTTIYDVAKRAGVSPATVSRALSGARGVSEATRQRVLAVAQELQYSPNYIARSLKKRQTNTIALIISDITNPFFTTLARGVEDRASAYGFNTIFCNTDEDPETERAYVELVLRRQVDGLLISSCSDGRSLSFLSKRSVPVVLVDRKVKDSSWDCVVGDSEYGAYALTKHLIEVHGKRKIAIISGPLVLSTSRERVEGYTRALKEAGVTPREEWIVIGTYKEDFGYQATRRLLERGSSIEAIFAGNNVIAVGAIRAARELGIRVPEDLALVTFDDFDLASALFPFLTAAKQPAYTMGTLAVEMLLERIRGEKIRERREVVLRPEIIIRRSCGCHADS</sequence>
<comment type="caution">
    <text evidence="6">The sequence shown here is derived from an EMBL/GenBank/DDBJ whole genome shotgun (WGS) entry which is preliminary data.</text>
</comment>
<name>A0A7V3YER5_9BACT</name>
<feature type="domain" description="HTH lacI-type" evidence="5">
    <location>
        <begin position="2"/>
        <end position="56"/>
    </location>
</feature>
<evidence type="ECO:0000256" key="4">
    <source>
        <dbReference type="ARBA" id="ARBA00023163"/>
    </source>
</evidence>
<dbReference type="PRINTS" id="PR00036">
    <property type="entry name" value="HTHLACI"/>
</dbReference>
<dbReference type="InterPro" id="IPR001761">
    <property type="entry name" value="Peripla_BP/Lac1_sug-bd_dom"/>
</dbReference>
<dbReference type="PROSITE" id="PS50932">
    <property type="entry name" value="HTH_LACI_2"/>
    <property type="match status" value="1"/>
</dbReference>
<keyword evidence="4" id="KW-0804">Transcription</keyword>
<protein>
    <submittedName>
        <fullName evidence="6">LacI family transcriptional regulator</fullName>
    </submittedName>
</protein>
<dbReference type="PROSITE" id="PS00356">
    <property type="entry name" value="HTH_LACI_1"/>
    <property type="match status" value="1"/>
</dbReference>
<dbReference type="PANTHER" id="PTHR30146:SF148">
    <property type="entry name" value="HTH-TYPE TRANSCRIPTIONAL REPRESSOR PURR-RELATED"/>
    <property type="match status" value="1"/>
</dbReference>
<dbReference type="Pfam" id="PF00356">
    <property type="entry name" value="LacI"/>
    <property type="match status" value="1"/>
</dbReference>
<dbReference type="CDD" id="cd01392">
    <property type="entry name" value="HTH_LacI"/>
    <property type="match status" value="1"/>
</dbReference>
<evidence type="ECO:0000256" key="3">
    <source>
        <dbReference type="ARBA" id="ARBA00023125"/>
    </source>
</evidence>
<dbReference type="InterPro" id="IPR028082">
    <property type="entry name" value="Peripla_BP_I"/>
</dbReference>
<dbReference type="SUPFAM" id="SSF47413">
    <property type="entry name" value="lambda repressor-like DNA-binding domains"/>
    <property type="match status" value="1"/>
</dbReference>
<evidence type="ECO:0000256" key="1">
    <source>
        <dbReference type="ARBA" id="ARBA00022491"/>
    </source>
</evidence>